<dbReference type="Pfam" id="PF04993">
    <property type="entry name" value="TfoX_N"/>
    <property type="match status" value="1"/>
</dbReference>
<name>A0A532UNT3_UNCT6</name>
<dbReference type="Proteomes" id="UP000317778">
    <property type="component" value="Unassembled WGS sequence"/>
</dbReference>
<gene>
    <name evidence="2" type="ORF">CEE36_11415</name>
</gene>
<dbReference type="InterPro" id="IPR007076">
    <property type="entry name" value="TfoX_N"/>
</dbReference>
<organism evidence="2 3">
    <name type="scientific">candidate division TA06 bacterium B3_TA06</name>
    <dbReference type="NCBI Taxonomy" id="2012487"/>
    <lineage>
        <taxon>Bacteria</taxon>
        <taxon>Bacteria division TA06</taxon>
    </lineage>
</organism>
<comment type="caution">
    <text evidence="2">The sequence shown here is derived from an EMBL/GenBank/DDBJ whole genome shotgun (WGS) entry which is preliminary data.</text>
</comment>
<feature type="domain" description="TfoX N-terminal" evidence="1">
    <location>
        <begin position="15"/>
        <end position="101"/>
    </location>
</feature>
<accession>A0A532UNT3</accession>
<dbReference type="Gene3D" id="3.30.1460.30">
    <property type="entry name" value="YgaC/TfoX-N like chaperone"/>
    <property type="match status" value="1"/>
</dbReference>
<proteinExistence type="predicted"/>
<dbReference type="SUPFAM" id="SSF159894">
    <property type="entry name" value="YgaC/TfoX-N like"/>
    <property type="match status" value="1"/>
</dbReference>
<evidence type="ECO:0000259" key="1">
    <source>
        <dbReference type="Pfam" id="PF04993"/>
    </source>
</evidence>
<evidence type="ECO:0000313" key="3">
    <source>
        <dbReference type="Proteomes" id="UP000317778"/>
    </source>
</evidence>
<sequence length="105" mass="11860">MKDLRLAFESEVLSWPHVTTRFMFGCLAYMAKGKLFAFLFDDSIVITRLDEASREALAAEYEAFAFESKGKPVGGWMQVVVADCSELEEIMDYVRKSYEAALAKA</sequence>
<dbReference type="EMBL" id="NJBO01000039">
    <property type="protein sequence ID" value="TKJ36601.1"/>
    <property type="molecule type" value="Genomic_DNA"/>
</dbReference>
<protein>
    <recommendedName>
        <fullName evidence="1">TfoX N-terminal domain-containing protein</fullName>
    </recommendedName>
</protein>
<dbReference type="AlphaFoldDB" id="A0A532UNT3"/>
<reference evidence="2 3" key="1">
    <citation type="submission" date="2017-06" db="EMBL/GenBank/DDBJ databases">
        <title>Novel microbial phyla capable of carbon fixation and sulfur reduction in deep-sea sediments.</title>
        <authorList>
            <person name="Huang J."/>
            <person name="Baker B."/>
            <person name="Wang Y."/>
        </authorList>
    </citation>
    <scope>NUCLEOTIDE SEQUENCE [LARGE SCALE GENOMIC DNA]</scope>
    <source>
        <strain evidence="2">B3_TA06</strain>
    </source>
</reference>
<evidence type="ECO:0000313" key="2">
    <source>
        <dbReference type="EMBL" id="TKJ36601.1"/>
    </source>
</evidence>